<dbReference type="eggNOG" id="COG0708">
    <property type="taxonomic scope" value="Bacteria"/>
</dbReference>
<dbReference type="NCBIfam" id="TIGR00633">
    <property type="entry name" value="xth"/>
    <property type="match status" value="1"/>
</dbReference>
<keyword evidence="10 13" id="KW-0234">DNA repair</keyword>
<evidence type="ECO:0000256" key="10">
    <source>
        <dbReference type="ARBA" id="ARBA00023204"/>
    </source>
</evidence>
<comment type="similarity">
    <text evidence="1">Belongs to the DNA repair enzymes AP/ExoA family.</text>
</comment>
<name>D6Z3S3_DESAT</name>
<dbReference type="FunFam" id="1.10.340.30:FF:000001">
    <property type="entry name" value="Endonuclease III"/>
    <property type="match status" value="1"/>
</dbReference>
<protein>
    <recommendedName>
        <fullName evidence="13">Endonuclease III</fullName>
        <ecNumber evidence="13">4.2.99.18</ecNumber>
    </recommendedName>
    <alternativeName>
        <fullName evidence="13">DNA-(apurinic or apyrimidinic site) lyase</fullName>
    </alternativeName>
</protein>
<dbReference type="Gene3D" id="1.10.1670.10">
    <property type="entry name" value="Helix-hairpin-Helix base-excision DNA repair enzymes (C-terminal)"/>
    <property type="match status" value="1"/>
</dbReference>
<dbReference type="GO" id="GO:0140078">
    <property type="term" value="F:class I DNA-(apurinic or apyrimidinic site) endonuclease activity"/>
    <property type="evidence" value="ECO:0007669"/>
    <property type="project" value="UniProtKB-EC"/>
</dbReference>
<dbReference type="NCBIfam" id="TIGR00195">
    <property type="entry name" value="exoDNase_III"/>
    <property type="match status" value="1"/>
</dbReference>
<evidence type="ECO:0000256" key="4">
    <source>
        <dbReference type="ARBA" id="ARBA00022723"/>
    </source>
</evidence>
<dbReference type="InterPro" id="IPR005759">
    <property type="entry name" value="Nth"/>
</dbReference>
<dbReference type="InterPro" id="IPR011257">
    <property type="entry name" value="DNA_glycosylase"/>
</dbReference>
<dbReference type="InterPro" id="IPR020847">
    <property type="entry name" value="AP_endonuclease_F1_BS"/>
</dbReference>
<dbReference type="InterPro" id="IPR003265">
    <property type="entry name" value="HhH-GPD_domain"/>
</dbReference>
<dbReference type="AlphaFoldDB" id="D6Z3S3"/>
<feature type="site" description="Interaction with DNA substrate" evidence="16">
    <location>
        <position position="482"/>
    </location>
</feature>
<feature type="active site" description="Proton donor/acceptor" evidence="14">
    <location>
        <position position="385"/>
    </location>
</feature>
<evidence type="ECO:0000256" key="3">
    <source>
        <dbReference type="ARBA" id="ARBA00022485"/>
    </source>
</evidence>
<dbReference type="GO" id="GO:0051539">
    <property type="term" value="F:4 iron, 4 sulfur cluster binding"/>
    <property type="evidence" value="ECO:0007669"/>
    <property type="project" value="UniProtKB-UniRule"/>
</dbReference>
<dbReference type="CDD" id="cd00056">
    <property type="entry name" value="ENDO3c"/>
    <property type="match status" value="1"/>
</dbReference>
<evidence type="ECO:0000256" key="2">
    <source>
        <dbReference type="ARBA" id="ARBA00008343"/>
    </source>
</evidence>
<dbReference type="GO" id="GO:0006285">
    <property type="term" value="P:base-excision repair, AP site formation"/>
    <property type="evidence" value="ECO:0007669"/>
    <property type="project" value="TreeGrafter"/>
</dbReference>
<dbReference type="KEGG" id="dak:DaAHT2_1503"/>
<evidence type="ECO:0000256" key="5">
    <source>
        <dbReference type="ARBA" id="ARBA00022763"/>
    </source>
</evidence>
<keyword evidence="4 13" id="KW-0479">Metal-binding</keyword>
<feature type="binding site" evidence="15">
    <location>
        <position position="482"/>
    </location>
    <ligand>
        <name>Mg(2+)</name>
        <dbReference type="ChEBI" id="CHEBI:18420"/>
        <label>1</label>
    </ligand>
</feature>
<dbReference type="STRING" id="589865.DaAHT2_1503"/>
<keyword evidence="3 13" id="KW-0004">4Fe-4S</keyword>
<dbReference type="Proteomes" id="UP000001508">
    <property type="component" value="Chromosome"/>
</dbReference>
<keyword evidence="19" id="KW-1185">Reference proteome</keyword>
<feature type="binding site" evidence="15">
    <location>
        <position position="385"/>
    </location>
    <ligand>
        <name>Mg(2+)</name>
        <dbReference type="ChEBI" id="CHEBI:18420"/>
        <label>1</label>
    </ligand>
</feature>
<feature type="binding site" evidence="15">
    <location>
        <position position="387"/>
    </location>
    <ligand>
        <name>Mg(2+)</name>
        <dbReference type="ChEBI" id="CHEBI:18420"/>
        <label>1</label>
    </ligand>
</feature>
<feature type="site" description="Transition state stabilizer" evidence="16">
    <location>
        <position position="387"/>
    </location>
</feature>
<comment type="function">
    <text evidence="13">DNA repair enzyme that has both DNA N-glycosylase activity and AP-lyase activity. The DNA N-glycosylase activity releases various damaged pyrimidines from DNA by cleaving the N-glycosidic bond, leaving an AP (apurinic/apyrimidinic) site. The AP-lyase activity cleaves the phosphodiester bond 3' to the AP site by a beta-elimination, leaving a 3'-terminal unsaturated sugar and a product with a terminal 5'-phosphate.</text>
</comment>
<dbReference type="RefSeq" id="WP_013163725.1">
    <property type="nucleotide sequence ID" value="NC_014216.1"/>
</dbReference>
<keyword evidence="8 13" id="KW-0408">Iron</keyword>
<evidence type="ECO:0000313" key="19">
    <source>
        <dbReference type="Proteomes" id="UP000001508"/>
    </source>
</evidence>
<dbReference type="EMBL" id="CP001940">
    <property type="protein sequence ID" value="ADH86198.1"/>
    <property type="molecule type" value="Genomic_DNA"/>
</dbReference>
<dbReference type="SUPFAM" id="SSF48150">
    <property type="entry name" value="DNA-glycosylase"/>
    <property type="match status" value="1"/>
</dbReference>
<evidence type="ECO:0000256" key="7">
    <source>
        <dbReference type="ARBA" id="ARBA00022842"/>
    </source>
</evidence>
<keyword evidence="7 15" id="KW-0460">Magnesium</keyword>
<dbReference type="HOGENOM" id="CLU_043506_0_0_7"/>
<dbReference type="PANTHER" id="PTHR43286">
    <property type="entry name" value="ENDONUCLEASE III-LIKE PROTEIN 1"/>
    <property type="match status" value="1"/>
</dbReference>
<evidence type="ECO:0000313" key="18">
    <source>
        <dbReference type="EMBL" id="ADH86198.1"/>
    </source>
</evidence>
<keyword evidence="12 13" id="KW-0326">Glycosidase</keyword>
<proteinExistence type="inferred from homology"/>
<dbReference type="Pfam" id="PF03372">
    <property type="entry name" value="Exo_endo_phos"/>
    <property type="match status" value="1"/>
</dbReference>
<keyword evidence="9 13" id="KW-0411">Iron-sulfur</keyword>
<feature type="binding site" evidence="13">
    <location>
        <position position="196"/>
    </location>
    <ligand>
        <name>[4Fe-4S] cluster</name>
        <dbReference type="ChEBI" id="CHEBI:49883"/>
    </ligand>
</feature>
<dbReference type="Pfam" id="PF00730">
    <property type="entry name" value="HhH-GPD"/>
    <property type="match status" value="1"/>
</dbReference>
<evidence type="ECO:0000256" key="6">
    <source>
        <dbReference type="ARBA" id="ARBA00022801"/>
    </source>
</evidence>
<dbReference type="Pfam" id="PF00633">
    <property type="entry name" value="HHH"/>
    <property type="match status" value="1"/>
</dbReference>
<dbReference type="InterPro" id="IPR005135">
    <property type="entry name" value="Endo/exonuclease/phosphatase"/>
</dbReference>
<dbReference type="GO" id="GO:0000703">
    <property type="term" value="F:oxidized pyrimidine nucleobase lesion DNA N-glycosylase activity"/>
    <property type="evidence" value="ECO:0007669"/>
    <property type="project" value="TreeGrafter"/>
</dbReference>
<dbReference type="eggNOG" id="COG0177">
    <property type="taxonomic scope" value="Bacteria"/>
</dbReference>
<organism evidence="18 19">
    <name type="scientific">Desulfurivibrio alkaliphilus (strain DSM 19089 / UNIQEM U267 / AHT2)</name>
    <dbReference type="NCBI Taxonomy" id="589865"/>
    <lineage>
        <taxon>Bacteria</taxon>
        <taxon>Pseudomonadati</taxon>
        <taxon>Thermodesulfobacteriota</taxon>
        <taxon>Desulfobulbia</taxon>
        <taxon>Desulfobulbales</taxon>
        <taxon>Desulfobulbaceae</taxon>
        <taxon>Desulfurivibrio</taxon>
    </lineage>
</organism>
<feature type="active site" description="Proton acceptor" evidence="14">
    <location>
        <position position="482"/>
    </location>
</feature>
<dbReference type="PROSITE" id="PS01155">
    <property type="entry name" value="ENDONUCLEASE_III_2"/>
    <property type="match status" value="1"/>
</dbReference>
<evidence type="ECO:0000256" key="16">
    <source>
        <dbReference type="PIRSR" id="PIRSR604808-3"/>
    </source>
</evidence>
<evidence type="ECO:0000256" key="13">
    <source>
        <dbReference type="HAMAP-Rule" id="MF_00942"/>
    </source>
</evidence>
<evidence type="ECO:0000256" key="11">
    <source>
        <dbReference type="ARBA" id="ARBA00023239"/>
    </source>
</evidence>
<keyword evidence="6 13" id="KW-0378">Hydrolase</keyword>
<keyword evidence="15" id="KW-0464">Manganese</keyword>
<feature type="domain" description="HhH-GPD" evidence="17">
    <location>
        <begin position="47"/>
        <end position="194"/>
    </location>
</feature>
<feature type="binding site" evidence="13">
    <location>
        <position position="203"/>
    </location>
    <ligand>
        <name>[4Fe-4S] cluster</name>
        <dbReference type="ChEBI" id="CHEBI:49883"/>
    </ligand>
</feature>
<feature type="active site" evidence="14">
    <location>
        <position position="346"/>
    </location>
</feature>
<keyword evidence="13" id="KW-0238">DNA-binding</keyword>
<feature type="binding site" evidence="13">
    <location>
        <position position="206"/>
    </location>
    <ligand>
        <name>[4Fe-4S] cluster</name>
        <dbReference type="ChEBI" id="CHEBI:49883"/>
    </ligand>
</feature>
<dbReference type="InterPro" id="IPR004808">
    <property type="entry name" value="AP_endonuc_1"/>
</dbReference>
<dbReference type="OrthoDB" id="9800977at2"/>
<accession>D6Z3S3</accession>
<dbReference type="GO" id="GO:0006289">
    <property type="term" value="P:nucleotide-excision repair"/>
    <property type="evidence" value="ECO:0007669"/>
    <property type="project" value="TreeGrafter"/>
</dbReference>
<dbReference type="SMART" id="SM00478">
    <property type="entry name" value="ENDO3c"/>
    <property type="match status" value="1"/>
</dbReference>
<feature type="binding site" evidence="15">
    <location>
        <position position="272"/>
    </location>
    <ligand>
        <name>Mg(2+)</name>
        <dbReference type="ChEBI" id="CHEBI:18420"/>
        <label>1</label>
    </ligand>
</feature>
<evidence type="ECO:0000256" key="15">
    <source>
        <dbReference type="PIRSR" id="PIRSR604808-2"/>
    </source>
</evidence>
<comment type="cofactor">
    <cofactor evidence="15">
        <name>Mg(2+)</name>
        <dbReference type="ChEBI" id="CHEBI:18420"/>
    </cofactor>
    <cofactor evidence="15">
        <name>Mn(2+)</name>
        <dbReference type="ChEBI" id="CHEBI:29035"/>
    </cofactor>
    <text evidence="15">Probably binds two magnesium or manganese ions per subunit.</text>
</comment>
<dbReference type="PROSITE" id="PS00726">
    <property type="entry name" value="AP_NUCLEASE_F1_1"/>
    <property type="match status" value="1"/>
</dbReference>
<gene>
    <name evidence="13" type="primary">nth</name>
    <name evidence="18" type="ordered locus">DaAHT2_1503</name>
</gene>
<evidence type="ECO:0000256" key="1">
    <source>
        <dbReference type="ARBA" id="ARBA00007092"/>
    </source>
</evidence>
<evidence type="ECO:0000256" key="14">
    <source>
        <dbReference type="PIRSR" id="PIRSR604808-1"/>
    </source>
</evidence>
<dbReference type="EC" id="4.2.99.18" evidence="13"/>
<comment type="catalytic activity">
    <reaction evidence="13">
        <text>2'-deoxyribonucleotide-(2'-deoxyribose 5'-phosphate)-2'-deoxyribonucleotide-DNA = a 3'-end 2'-deoxyribonucleotide-(2,3-dehydro-2,3-deoxyribose 5'-phosphate)-DNA + a 5'-end 5'-phospho-2'-deoxyribonucleoside-DNA + H(+)</text>
        <dbReference type="Rhea" id="RHEA:66592"/>
        <dbReference type="Rhea" id="RHEA-COMP:13180"/>
        <dbReference type="Rhea" id="RHEA-COMP:16897"/>
        <dbReference type="Rhea" id="RHEA-COMP:17067"/>
        <dbReference type="ChEBI" id="CHEBI:15378"/>
        <dbReference type="ChEBI" id="CHEBI:136412"/>
        <dbReference type="ChEBI" id="CHEBI:157695"/>
        <dbReference type="ChEBI" id="CHEBI:167181"/>
        <dbReference type="EC" id="4.2.99.18"/>
    </reaction>
</comment>
<dbReference type="SMART" id="SM00525">
    <property type="entry name" value="FES"/>
    <property type="match status" value="1"/>
</dbReference>
<dbReference type="HAMAP" id="MF_00942">
    <property type="entry name" value="Nth"/>
    <property type="match status" value="1"/>
</dbReference>
<evidence type="ECO:0000256" key="8">
    <source>
        <dbReference type="ARBA" id="ARBA00023004"/>
    </source>
</evidence>
<dbReference type="Gene3D" id="1.10.340.30">
    <property type="entry name" value="Hypothetical protein, domain 2"/>
    <property type="match status" value="1"/>
</dbReference>
<dbReference type="SUPFAM" id="SSF56219">
    <property type="entry name" value="DNase I-like"/>
    <property type="match status" value="1"/>
</dbReference>
<dbReference type="Gene3D" id="3.60.10.10">
    <property type="entry name" value="Endonuclease/exonuclease/phosphatase"/>
    <property type="match status" value="1"/>
</dbReference>
<dbReference type="InterPro" id="IPR000445">
    <property type="entry name" value="HhH_motif"/>
</dbReference>
<dbReference type="GO" id="GO:0003677">
    <property type="term" value="F:DNA binding"/>
    <property type="evidence" value="ECO:0007669"/>
    <property type="project" value="UniProtKB-UniRule"/>
</dbReference>
<dbReference type="GO" id="GO:0046872">
    <property type="term" value="F:metal ion binding"/>
    <property type="evidence" value="ECO:0007669"/>
    <property type="project" value="UniProtKB-KW"/>
</dbReference>
<feature type="binding site" evidence="15">
    <location>
        <position position="244"/>
    </location>
    <ligand>
        <name>Mg(2+)</name>
        <dbReference type="ChEBI" id="CHEBI:18420"/>
        <label>1</label>
    </ligand>
</feature>
<dbReference type="InterPro" id="IPR023170">
    <property type="entry name" value="HhH_base_excis_C"/>
</dbReference>
<dbReference type="InterPro" id="IPR003651">
    <property type="entry name" value="Endonuclease3_FeS-loop_motif"/>
</dbReference>
<sequence length="490" mass="54641">MSKAEIIDIEQAVDRLEQEVPNYRVPVVDLIAVQSQDPYKVLVATILSARTRDETTAGAAARLFARAPDLDTLARLSEEELAKLIRPVGFFRAKAGYLARLPAALTAKFRGKIPATVEELVQLPGVGRKTANLVVAVAFERPAICVDTHVHRIMNIWGYVNTTTPEATEKALRAKLPQPYWRRINSLLVAFGQEICRPVGPHCDRCPLAQLCPRLGVRPRKPPAPRPPMSAAPGGTSLRLASWNVNGLRAIAKKGFAELAGELDADLLAIQEIKAHPDQLPAEARALPGYQAFWLPAKRKGYSGVAIYSRLEPLKVLYGMGQEEKYEQEGRVLTMEFADFFLVNAYLPNAQPELARLPFKLDFCRHFQQFCENLATQKNVVVCGDLNVAHREIDLARPQENQQSPGFSPAERAWLDGFLANGFTDTFRLFNQEGGNYTWWSYRGGARQRNVGWRIDYFCIDSAGRRRVREAGIRPEIMGSDHCPVTLTLG</sequence>
<keyword evidence="5 13" id="KW-0227">DNA damage</keyword>
<evidence type="ECO:0000259" key="17">
    <source>
        <dbReference type="SMART" id="SM00478"/>
    </source>
</evidence>
<dbReference type="PANTHER" id="PTHR43286:SF1">
    <property type="entry name" value="ENDONUCLEASE III-LIKE PROTEIN 1"/>
    <property type="match status" value="1"/>
</dbReference>
<feature type="binding site" evidence="15">
    <location>
        <position position="481"/>
    </location>
    <ligand>
        <name>Mg(2+)</name>
        <dbReference type="ChEBI" id="CHEBI:18420"/>
        <label>1</label>
    </ligand>
</feature>
<dbReference type="InterPro" id="IPR004036">
    <property type="entry name" value="Endonuclease-III-like_CS2"/>
</dbReference>
<dbReference type="InParanoid" id="D6Z3S3"/>
<feature type="site" description="Important for catalytic activity" evidence="16">
    <location>
        <position position="456"/>
    </location>
</feature>
<dbReference type="PROSITE" id="PS51435">
    <property type="entry name" value="AP_NUCLEASE_F1_4"/>
    <property type="match status" value="1"/>
</dbReference>
<comment type="similarity">
    <text evidence="2 13">Belongs to the Nth/MutY family.</text>
</comment>
<reference evidence="19" key="1">
    <citation type="submission" date="2010-02" db="EMBL/GenBank/DDBJ databases">
        <title>Complete sequence of Desulfurivibrio alkaliphilus AHT2.</title>
        <authorList>
            <consortium name="US DOE Joint Genome Institute"/>
            <person name="Pitluck S."/>
            <person name="Chertkov O."/>
            <person name="Detter J.C."/>
            <person name="Han C."/>
            <person name="Tapia R."/>
            <person name="Larimer F."/>
            <person name="Land M."/>
            <person name="Hauser L."/>
            <person name="Kyrpides N."/>
            <person name="Mikhailova N."/>
            <person name="Sorokin D.Y."/>
            <person name="Muyzer G."/>
            <person name="Woyke T."/>
        </authorList>
    </citation>
    <scope>NUCLEOTIDE SEQUENCE [LARGE SCALE GENOMIC DNA]</scope>
    <source>
        <strain evidence="19">DSM 19089 / UNIQEM U267 / AHT2</strain>
    </source>
</reference>
<dbReference type="InterPro" id="IPR036691">
    <property type="entry name" value="Endo/exonu/phosph_ase_sf"/>
</dbReference>
<keyword evidence="11 13" id="KW-0456">Lyase</keyword>
<evidence type="ECO:0000256" key="9">
    <source>
        <dbReference type="ARBA" id="ARBA00023014"/>
    </source>
</evidence>
<comment type="cofactor">
    <cofactor evidence="13">
        <name>[4Fe-4S] cluster</name>
        <dbReference type="ChEBI" id="CHEBI:49883"/>
    </cofactor>
    <text evidence="13">Binds 1 [4Fe-4S] cluster.</text>
</comment>
<feature type="binding site" evidence="13">
    <location>
        <position position="212"/>
    </location>
    <ligand>
        <name>[4Fe-4S] cluster</name>
        <dbReference type="ChEBI" id="CHEBI:49883"/>
    </ligand>
</feature>
<evidence type="ECO:0000256" key="12">
    <source>
        <dbReference type="ARBA" id="ARBA00023295"/>
    </source>
</evidence>